<dbReference type="Proteomes" id="UP000005240">
    <property type="component" value="Unassembled WGS sequence"/>
</dbReference>
<reference evidence="3" key="4">
    <citation type="submission" date="2025-05" db="UniProtKB">
        <authorList>
            <consortium name="EnsemblFungi"/>
        </authorList>
    </citation>
    <scope>IDENTIFICATION</scope>
    <source>
        <strain evidence="3">isolate 1-1 / race 1 (BBBD)</strain>
    </source>
</reference>
<accession>A0A180G1H5</accession>
<reference evidence="2" key="2">
    <citation type="submission" date="2016-05" db="EMBL/GenBank/DDBJ databases">
        <title>Comparative analysis highlights variable genome content of wheat rusts and divergence of the mating loci.</title>
        <authorList>
            <person name="Cuomo C.A."/>
            <person name="Bakkeren G."/>
            <person name="Szabo L."/>
            <person name="Khalil H."/>
            <person name="Joly D."/>
            <person name="Goldberg J."/>
            <person name="Young S."/>
            <person name="Zeng Q."/>
            <person name="Fellers J."/>
        </authorList>
    </citation>
    <scope>NUCLEOTIDE SEQUENCE [LARGE SCALE GENOMIC DNA]</scope>
    <source>
        <strain evidence="2">1-1 BBBD Race 1</strain>
    </source>
</reference>
<gene>
    <name evidence="2" type="ORF">PTTG_29911</name>
</gene>
<dbReference type="VEuPathDB" id="FungiDB:PTTG_29911"/>
<feature type="region of interest" description="Disordered" evidence="1">
    <location>
        <begin position="115"/>
        <end position="134"/>
    </location>
</feature>
<dbReference type="AlphaFoldDB" id="A0A180G1H5"/>
<proteinExistence type="predicted"/>
<evidence type="ECO:0000256" key="1">
    <source>
        <dbReference type="SAM" id="MobiDB-lite"/>
    </source>
</evidence>
<sequence length="208" mass="22543">MSPSPAPDPPPPPPVSLRETPIQTAIQITGTLIQFLNNAASSKNLTQVLNLEQICHALQSTLAIQRALEDIKPSKNNEPENQTLKIVEQLYCIEQQPIPTAIPPHSTWALVATNQQSDTKKGTQSKDPKFKSPTNKEINEFKTASLVICTPPGFSKLDLLLATKITSNINKALALIDTSTKSAPIKVAGIVVLPLKDLKIYTPSQPKA</sequence>
<reference evidence="2" key="1">
    <citation type="submission" date="2009-11" db="EMBL/GenBank/DDBJ databases">
        <authorList>
            <consortium name="The Broad Institute Genome Sequencing Platform"/>
            <person name="Ward D."/>
            <person name="Feldgarden M."/>
            <person name="Earl A."/>
            <person name="Young S.K."/>
            <person name="Zeng Q."/>
            <person name="Koehrsen M."/>
            <person name="Alvarado L."/>
            <person name="Berlin A."/>
            <person name="Bochicchio J."/>
            <person name="Borenstein D."/>
            <person name="Chapman S.B."/>
            <person name="Chen Z."/>
            <person name="Engels R."/>
            <person name="Freedman E."/>
            <person name="Gellesch M."/>
            <person name="Goldberg J."/>
            <person name="Griggs A."/>
            <person name="Gujja S."/>
            <person name="Heilman E."/>
            <person name="Heiman D."/>
            <person name="Hepburn T."/>
            <person name="Howarth C."/>
            <person name="Jen D."/>
            <person name="Larson L."/>
            <person name="Lewis B."/>
            <person name="Mehta T."/>
            <person name="Park D."/>
            <person name="Pearson M."/>
            <person name="Roberts A."/>
            <person name="Saif S."/>
            <person name="Shea T."/>
            <person name="Shenoy N."/>
            <person name="Sisk P."/>
            <person name="Stolte C."/>
            <person name="Sykes S."/>
            <person name="Thomson T."/>
            <person name="Walk T."/>
            <person name="White J."/>
            <person name="Yandava C."/>
            <person name="Izard J."/>
            <person name="Baranova O.V."/>
            <person name="Blanton J.M."/>
            <person name="Tanner A.C."/>
            <person name="Dewhirst F.E."/>
            <person name="Haas B."/>
            <person name="Nusbaum C."/>
            <person name="Birren B."/>
        </authorList>
    </citation>
    <scope>NUCLEOTIDE SEQUENCE [LARGE SCALE GENOMIC DNA]</scope>
    <source>
        <strain evidence="2">1-1 BBBD Race 1</strain>
    </source>
</reference>
<dbReference type="EMBL" id="ADAS02001159">
    <property type="protein sequence ID" value="OAV86428.1"/>
    <property type="molecule type" value="Genomic_DNA"/>
</dbReference>
<organism evidence="2">
    <name type="scientific">Puccinia triticina (isolate 1-1 / race 1 (BBBD))</name>
    <name type="common">Brown leaf rust fungus</name>
    <dbReference type="NCBI Taxonomy" id="630390"/>
    <lineage>
        <taxon>Eukaryota</taxon>
        <taxon>Fungi</taxon>
        <taxon>Dikarya</taxon>
        <taxon>Basidiomycota</taxon>
        <taxon>Pucciniomycotina</taxon>
        <taxon>Pucciniomycetes</taxon>
        <taxon>Pucciniales</taxon>
        <taxon>Pucciniaceae</taxon>
        <taxon>Puccinia</taxon>
    </lineage>
</organism>
<protein>
    <submittedName>
        <fullName evidence="2 3">Uncharacterized protein</fullName>
    </submittedName>
</protein>
<dbReference type="EnsemblFungi" id="PTTG_29911-t43_1">
    <property type="protein sequence ID" value="PTTG_29911-t43_1-p1"/>
    <property type="gene ID" value="PTTG_29911"/>
</dbReference>
<evidence type="ECO:0000313" key="2">
    <source>
        <dbReference type="EMBL" id="OAV86428.1"/>
    </source>
</evidence>
<evidence type="ECO:0000313" key="4">
    <source>
        <dbReference type="Proteomes" id="UP000005240"/>
    </source>
</evidence>
<feature type="compositionally biased region" description="Basic and acidic residues" evidence="1">
    <location>
        <begin position="118"/>
        <end position="130"/>
    </location>
</feature>
<reference evidence="3 4" key="3">
    <citation type="journal article" date="2017" name="G3 (Bethesda)">
        <title>Comparative analysis highlights variable genome content of wheat rusts and divergence of the mating loci.</title>
        <authorList>
            <person name="Cuomo C.A."/>
            <person name="Bakkeren G."/>
            <person name="Khalil H.B."/>
            <person name="Panwar V."/>
            <person name="Joly D."/>
            <person name="Linning R."/>
            <person name="Sakthikumar S."/>
            <person name="Song X."/>
            <person name="Adiconis X."/>
            <person name="Fan L."/>
            <person name="Goldberg J.M."/>
            <person name="Levin J.Z."/>
            <person name="Young S."/>
            <person name="Zeng Q."/>
            <person name="Anikster Y."/>
            <person name="Bruce M."/>
            <person name="Wang M."/>
            <person name="Yin C."/>
            <person name="McCallum B."/>
            <person name="Szabo L.J."/>
            <person name="Hulbert S."/>
            <person name="Chen X."/>
            <person name="Fellers J.P."/>
        </authorList>
    </citation>
    <scope>NUCLEOTIDE SEQUENCE</scope>
    <source>
        <strain evidence="3">isolate 1-1 / race 1 (BBBD)</strain>
        <strain evidence="4">Isolate 1-1 / race 1 (BBBD)</strain>
    </source>
</reference>
<evidence type="ECO:0000313" key="3">
    <source>
        <dbReference type="EnsemblFungi" id="PTTG_29911-t43_1-p1"/>
    </source>
</evidence>
<name>A0A180G1H5_PUCT1</name>
<keyword evidence="4" id="KW-1185">Reference proteome</keyword>
<dbReference type="STRING" id="630390.A0A180G1H5"/>